<name>A0AB33EDJ6_9PSED</name>
<gene>
    <name evidence="1" type="ORF">CNN82_19360</name>
</gene>
<proteinExistence type="predicted"/>
<dbReference type="Proteomes" id="UP000218385">
    <property type="component" value="Chromosome"/>
</dbReference>
<accession>A0AB33EDJ6</accession>
<dbReference type="EMBL" id="CP023466">
    <property type="protein sequence ID" value="ATE78473.1"/>
    <property type="molecule type" value="Genomic_DNA"/>
</dbReference>
<organism evidence="1 2">
    <name type="scientific">Pseudomonas frederiksbergensis</name>
    <dbReference type="NCBI Taxonomy" id="104087"/>
    <lineage>
        <taxon>Bacteria</taxon>
        <taxon>Pseudomonadati</taxon>
        <taxon>Pseudomonadota</taxon>
        <taxon>Gammaproteobacteria</taxon>
        <taxon>Pseudomonadales</taxon>
        <taxon>Pseudomonadaceae</taxon>
        <taxon>Pseudomonas</taxon>
    </lineage>
</organism>
<dbReference type="RefSeq" id="WP_096480658.1">
    <property type="nucleotide sequence ID" value="NZ_CP023466.1"/>
</dbReference>
<protein>
    <submittedName>
        <fullName evidence="1">Uncharacterized protein</fullName>
    </submittedName>
</protein>
<sequence>MALKPLAILEAEGKEIKLTNVPAKGATARIPIPPYQDPIARIEVLIAGQVVAKQFDGAPEGGFYEILVPRNHLLDHTGLKKAFEYVLYDDNDNSDNSESIEYDILHS</sequence>
<dbReference type="AlphaFoldDB" id="A0AB33EDJ6"/>
<reference evidence="1 2" key="1">
    <citation type="submission" date="2017-09" db="EMBL/GenBank/DDBJ databases">
        <title>Complete Genome sequence of Lysobacter capsici KNU-15.</title>
        <authorList>
            <person name="Kim M.-C."/>
            <person name="Yi H."/>
            <person name="Lee D.-W."/>
            <person name="Shin J.-H."/>
        </authorList>
    </citation>
    <scope>NUCLEOTIDE SEQUENCE [LARGE SCALE GENOMIC DNA]</scope>
    <source>
        <strain evidence="1 2">KNU-15</strain>
    </source>
</reference>
<evidence type="ECO:0000313" key="2">
    <source>
        <dbReference type="Proteomes" id="UP000218385"/>
    </source>
</evidence>
<evidence type="ECO:0000313" key="1">
    <source>
        <dbReference type="EMBL" id="ATE78473.1"/>
    </source>
</evidence>